<evidence type="ECO:0000313" key="2">
    <source>
        <dbReference type="Proteomes" id="UP000559010"/>
    </source>
</evidence>
<dbReference type="AlphaFoldDB" id="A0A848J2G3"/>
<reference evidence="1 2" key="1">
    <citation type="submission" date="2020-04" db="EMBL/GenBank/DDBJ databases">
        <title>Flammeovirgaceae bacterium KN852 isolated from deep sea.</title>
        <authorList>
            <person name="Zhang D.-C."/>
        </authorList>
    </citation>
    <scope>NUCLEOTIDE SEQUENCE [LARGE SCALE GENOMIC DNA]</scope>
    <source>
        <strain evidence="1 2">KN852</strain>
    </source>
</reference>
<organism evidence="1 2">
    <name type="scientific">Marinigracilibium pacificum</name>
    <dbReference type="NCBI Taxonomy" id="2729599"/>
    <lineage>
        <taxon>Bacteria</taxon>
        <taxon>Pseudomonadati</taxon>
        <taxon>Bacteroidota</taxon>
        <taxon>Cytophagia</taxon>
        <taxon>Cytophagales</taxon>
        <taxon>Flammeovirgaceae</taxon>
        <taxon>Marinigracilibium</taxon>
    </lineage>
</organism>
<dbReference type="Proteomes" id="UP000559010">
    <property type="component" value="Unassembled WGS sequence"/>
</dbReference>
<proteinExistence type="predicted"/>
<dbReference type="RefSeq" id="WP_169685153.1">
    <property type="nucleotide sequence ID" value="NZ_JABBNU010000016.1"/>
</dbReference>
<comment type="caution">
    <text evidence="1">The sequence shown here is derived from an EMBL/GenBank/DDBJ whole genome shotgun (WGS) entry which is preliminary data.</text>
</comment>
<protein>
    <submittedName>
        <fullName evidence="1">Outer membrane beta-barrel protein</fullName>
    </submittedName>
</protein>
<name>A0A848J2G3_9BACT</name>
<dbReference type="EMBL" id="JABBNU010000016">
    <property type="protein sequence ID" value="NMM50787.1"/>
    <property type="molecule type" value="Genomic_DNA"/>
</dbReference>
<evidence type="ECO:0000313" key="1">
    <source>
        <dbReference type="EMBL" id="NMM50787.1"/>
    </source>
</evidence>
<keyword evidence="2" id="KW-1185">Reference proteome</keyword>
<accession>A0A848J2G3</accession>
<gene>
    <name evidence="1" type="ORF">HH304_20425</name>
</gene>
<sequence>MNRIFLLTTLQLFIYIEGFPQIDLYAEVNTNYSIMNNAQKVVGIYTFDESYDHKFGFGFNAGISNKLSENIYYNVGIGIDNINYQKRIEIERASNSYPDYPQNPDPFPVTLPDNYDKIGTTAIYNLNLPIYVNYSVRKFSFGLGISPSILIYSKQIRGENGFYDPFKVTEKTNNEGLNDFSFSGFCRVEFQAIKNISALVQYTHGFTHIYNKDEQHAGNDKTKLIQLGLKYYYRKPNSNN</sequence>